<keyword evidence="2" id="KW-0472">Membrane</keyword>
<proteinExistence type="predicted"/>
<evidence type="ECO:0000313" key="3">
    <source>
        <dbReference type="EMBL" id="RKP00466.1"/>
    </source>
</evidence>
<feature type="compositionally biased region" description="Low complexity" evidence="1">
    <location>
        <begin position="125"/>
        <end position="149"/>
    </location>
</feature>
<evidence type="ECO:0000313" key="4">
    <source>
        <dbReference type="Proteomes" id="UP000274922"/>
    </source>
</evidence>
<keyword evidence="4" id="KW-1185">Reference proteome</keyword>
<dbReference type="AlphaFoldDB" id="A0A4P9X5Q4"/>
<evidence type="ECO:0000256" key="2">
    <source>
        <dbReference type="SAM" id="Phobius"/>
    </source>
</evidence>
<keyword evidence="2" id="KW-0812">Transmembrane</keyword>
<feature type="transmembrane region" description="Helical" evidence="2">
    <location>
        <begin position="337"/>
        <end position="359"/>
    </location>
</feature>
<protein>
    <submittedName>
        <fullName evidence="3">Uncharacterized protein</fullName>
    </submittedName>
</protein>
<sequence length="388" mass="39843">MATFEGLSSAAGFASSASASGSASAPAASALWPPRRASWIASSLAAPPAASASGSASTSSGDAPALDASSAPVSGAASPVRAPPSRLTTAVARGARPHHRRDGHDGHGGHDGRDQRARGNATDRAASAWPSPAPWTLSSARPRGGRRASCSPAIPAFAGLSCRRHADARADADADACEETPAETWAQPRARSRHVSLGAFNDALRAAWGTPAAWSVREDPLWPPPSAASATTGPPTSLTAAAAAASLAAAAAPSATRAAHVVMRAVGVLFVLALFFVMMGVAVDGVVWPWLTQAAACAGAPRRSGRRSRPQAMPSWGAHQAASWTAPLITPEAVPAWAARLVKSGGLALLFISLVVVLIECDGFRRRLVALADHRRRVRARRSEWPVR</sequence>
<dbReference type="EMBL" id="ML014214">
    <property type="protein sequence ID" value="RKP00466.1"/>
    <property type="molecule type" value="Genomic_DNA"/>
</dbReference>
<reference evidence="4" key="1">
    <citation type="journal article" date="2018" name="Nat. Microbiol.">
        <title>Leveraging single-cell genomics to expand the fungal tree of life.</title>
        <authorList>
            <person name="Ahrendt S.R."/>
            <person name="Quandt C.A."/>
            <person name="Ciobanu D."/>
            <person name="Clum A."/>
            <person name="Salamov A."/>
            <person name="Andreopoulos B."/>
            <person name="Cheng J.F."/>
            <person name="Woyke T."/>
            <person name="Pelin A."/>
            <person name="Henrissat B."/>
            <person name="Reynolds N.K."/>
            <person name="Benny G.L."/>
            <person name="Smith M.E."/>
            <person name="James T.Y."/>
            <person name="Grigoriev I.V."/>
        </authorList>
    </citation>
    <scope>NUCLEOTIDE SEQUENCE [LARGE SCALE GENOMIC DNA]</scope>
    <source>
        <strain evidence="4">ATCC 52028</strain>
    </source>
</reference>
<organism evidence="3 4">
    <name type="scientific">Caulochytrium protostelioides</name>
    <dbReference type="NCBI Taxonomy" id="1555241"/>
    <lineage>
        <taxon>Eukaryota</taxon>
        <taxon>Fungi</taxon>
        <taxon>Fungi incertae sedis</taxon>
        <taxon>Chytridiomycota</taxon>
        <taxon>Chytridiomycota incertae sedis</taxon>
        <taxon>Chytridiomycetes</taxon>
        <taxon>Caulochytriales</taxon>
        <taxon>Caulochytriaceae</taxon>
        <taxon>Caulochytrium</taxon>
    </lineage>
</organism>
<feature type="compositionally biased region" description="Low complexity" evidence="1">
    <location>
        <begin position="43"/>
        <end position="86"/>
    </location>
</feature>
<dbReference type="Proteomes" id="UP000274922">
    <property type="component" value="Unassembled WGS sequence"/>
</dbReference>
<keyword evidence="2" id="KW-1133">Transmembrane helix</keyword>
<feature type="region of interest" description="Disordered" evidence="1">
    <location>
        <begin position="43"/>
        <end position="149"/>
    </location>
</feature>
<feature type="transmembrane region" description="Helical" evidence="2">
    <location>
        <begin position="262"/>
        <end position="283"/>
    </location>
</feature>
<name>A0A4P9X5Q4_9FUNG</name>
<gene>
    <name evidence="3" type="ORF">CXG81DRAFT_26820</name>
</gene>
<evidence type="ECO:0000256" key="1">
    <source>
        <dbReference type="SAM" id="MobiDB-lite"/>
    </source>
</evidence>
<feature type="compositionally biased region" description="Basic and acidic residues" evidence="1">
    <location>
        <begin position="102"/>
        <end position="117"/>
    </location>
</feature>
<accession>A0A4P9X5Q4</accession>